<sequence>MKENEITMDIADGSVTAKDITLDTPVIRGKTTIESVTIRKPTAGELRGIKLQSLMESDTNSIMALLPRITSPALTAAEVNNLDSSDLWVLGNEIVYFLLPKSVRADLGKI</sequence>
<organism evidence="1">
    <name type="scientific">Salmonella enterica subsp. enterica serovar Eastbourne</name>
    <dbReference type="NCBI Taxonomy" id="486993"/>
    <lineage>
        <taxon>Bacteria</taxon>
        <taxon>Pseudomonadati</taxon>
        <taxon>Pseudomonadota</taxon>
        <taxon>Gammaproteobacteria</taxon>
        <taxon>Enterobacterales</taxon>
        <taxon>Enterobacteriaceae</taxon>
        <taxon>Salmonella</taxon>
    </lineage>
</organism>
<dbReference type="AlphaFoldDB" id="A0A702FCK5"/>
<accession>A0A702FCK5</accession>
<proteinExistence type="predicted"/>
<dbReference type="EMBL" id="DAAMHJ010000003">
    <property type="protein sequence ID" value="HAC6674911.1"/>
    <property type="molecule type" value="Genomic_DNA"/>
</dbReference>
<reference evidence="1" key="2">
    <citation type="submission" date="2018-07" db="EMBL/GenBank/DDBJ databases">
        <authorList>
            <consortium name="NCBI Pathogen Detection Project"/>
        </authorList>
    </citation>
    <scope>NUCLEOTIDE SEQUENCE</scope>
    <source>
        <strain evidence="1">M138</strain>
    </source>
</reference>
<evidence type="ECO:0000313" key="1">
    <source>
        <dbReference type="EMBL" id="HAC6674911.1"/>
    </source>
</evidence>
<comment type="caution">
    <text evidence="1">The sequence shown here is derived from an EMBL/GenBank/DDBJ whole genome shotgun (WGS) entry which is preliminary data.</text>
</comment>
<protein>
    <submittedName>
        <fullName evidence="1">Phage tail assembly protein</fullName>
    </submittedName>
</protein>
<gene>
    <name evidence="1" type="ORF">G0D12_03905</name>
</gene>
<dbReference type="InterPro" id="IPR019289">
    <property type="entry name" value="Phage_tail_E/E"/>
</dbReference>
<reference evidence="1" key="1">
    <citation type="journal article" date="2018" name="Genome Biol.">
        <title>SKESA: strategic k-mer extension for scrupulous assemblies.</title>
        <authorList>
            <person name="Souvorov A."/>
            <person name="Agarwala R."/>
            <person name="Lipman D.J."/>
        </authorList>
    </citation>
    <scope>NUCLEOTIDE SEQUENCE</scope>
    <source>
        <strain evidence="1">M138</strain>
    </source>
</reference>
<dbReference type="Pfam" id="PF10109">
    <property type="entry name" value="Phage_TAC_7"/>
    <property type="match status" value="1"/>
</dbReference>
<name>A0A702FCK5_SALET</name>